<accession>A0A0G1MQ85</accession>
<keyword evidence="2" id="KW-0472">Membrane</keyword>
<reference evidence="3 4" key="1">
    <citation type="journal article" date="2015" name="Nature">
        <title>rRNA introns, odd ribosomes, and small enigmatic genomes across a large radiation of phyla.</title>
        <authorList>
            <person name="Brown C.T."/>
            <person name="Hug L.A."/>
            <person name="Thomas B.C."/>
            <person name="Sharon I."/>
            <person name="Castelle C.J."/>
            <person name="Singh A."/>
            <person name="Wilkins M.J."/>
            <person name="Williams K.H."/>
            <person name="Banfield J.F."/>
        </authorList>
    </citation>
    <scope>NUCLEOTIDE SEQUENCE [LARGE SCALE GENOMIC DNA]</scope>
</reference>
<comment type="caution">
    <text evidence="3">The sequence shown here is derived from an EMBL/GenBank/DDBJ whole genome shotgun (WGS) entry which is preliminary data.</text>
</comment>
<feature type="transmembrane region" description="Helical" evidence="2">
    <location>
        <begin position="20"/>
        <end position="38"/>
    </location>
</feature>
<sequence>MPSKKARFVEQFFNRKALPVFFAVLGFAVFLSGGYLYFSGRTKPAPSVSGKTEEQASLHSKPNAVRLIIAGVKIDLPVTEGKIVDGVWETTQEGVSHLDISANPGENGNIVIYGHNKKVLLGSLPYVPMGATVKVETEDGKEYVYKVYEKKNVEATDISIAYATPSEVLTIYTCDGPIDGPRFVLFAKPI</sequence>
<protein>
    <submittedName>
        <fullName evidence="3">Sortase family protein</fullName>
    </submittedName>
</protein>
<dbReference type="InterPro" id="IPR023365">
    <property type="entry name" value="Sortase_dom-sf"/>
</dbReference>
<dbReference type="Proteomes" id="UP000034329">
    <property type="component" value="Unassembled WGS sequence"/>
</dbReference>
<dbReference type="Gene3D" id="2.40.260.10">
    <property type="entry name" value="Sortase"/>
    <property type="match status" value="1"/>
</dbReference>
<keyword evidence="2" id="KW-1133">Transmembrane helix</keyword>
<dbReference type="EMBL" id="LCLA01000014">
    <property type="protein sequence ID" value="KKU10349.1"/>
    <property type="molecule type" value="Genomic_DNA"/>
</dbReference>
<dbReference type="SUPFAM" id="SSF63817">
    <property type="entry name" value="Sortase"/>
    <property type="match status" value="1"/>
</dbReference>
<name>A0A0G1MQ85_9BACT</name>
<evidence type="ECO:0000313" key="4">
    <source>
        <dbReference type="Proteomes" id="UP000034329"/>
    </source>
</evidence>
<evidence type="ECO:0000256" key="2">
    <source>
        <dbReference type="SAM" id="Phobius"/>
    </source>
</evidence>
<proteinExistence type="predicted"/>
<dbReference type="GO" id="GO:0016787">
    <property type="term" value="F:hydrolase activity"/>
    <property type="evidence" value="ECO:0007669"/>
    <property type="project" value="UniProtKB-KW"/>
</dbReference>
<evidence type="ECO:0000313" key="3">
    <source>
        <dbReference type="EMBL" id="KKU10349.1"/>
    </source>
</evidence>
<dbReference type="AlphaFoldDB" id="A0A0G1MQ85"/>
<organism evidence="3 4">
    <name type="scientific">Candidatus Woesebacteria bacterium GW2011_GWB1_45_5</name>
    <dbReference type="NCBI Taxonomy" id="1618581"/>
    <lineage>
        <taxon>Bacteria</taxon>
        <taxon>Candidatus Woeseibacteriota</taxon>
    </lineage>
</organism>
<dbReference type="InterPro" id="IPR005754">
    <property type="entry name" value="Sortase"/>
</dbReference>
<dbReference type="Pfam" id="PF04203">
    <property type="entry name" value="Sortase"/>
    <property type="match status" value="1"/>
</dbReference>
<evidence type="ECO:0000256" key="1">
    <source>
        <dbReference type="ARBA" id="ARBA00022801"/>
    </source>
</evidence>
<keyword evidence="2" id="KW-0812">Transmembrane</keyword>
<keyword evidence="1" id="KW-0378">Hydrolase</keyword>
<gene>
    <name evidence="3" type="ORF">UX13_C0014G0007</name>
</gene>